<sequence length="182" mass="20480">MSLQGFANSSSRRRVRCDSRREHQRPAVRPQPGVIKRNITYNTSWLIINGCFWNFVGAWGQIKTDRPWLRIKRSVSTSVEPEVLHQTTDTVTQNQGLIAPADSVVTGVSTIPIRFRIGTTVSNDAAPSIVQYTFHVYRPHPRIRKASRSALQPYLGTECKKGILPRAPWLRAPAAEPGARPR</sequence>
<accession>A0A4C1YST8</accession>
<keyword evidence="3" id="KW-1185">Reference proteome</keyword>
<proteinExistence type="predicted"/>
<evidence type="ECO:0000313" key="3">
    <source>
        <dbReference type="Proteomes" id="UP000299102"/>
    </source>
</evidence>
<organism evidence="2 3">
    <name type="scientific">Eumeta variegata</name>
    <name type="common">Bagworm moth</name>
    <name type="synonym">Eumeta japonica</name>
    <dbReference type="NCBI Taxonomy" id="151549"/>
    <lineage>
        <taxon>Eukaryota</taxon>
        <taxon>Metazoa</taxon>
        <taxon>Ecdysozoa</taxon>
        <taxon>Arthropoda</taxon>
        <taxon>Hexapoda</taxon>
        <taxon>Insecta</taxon>
        <taxon>Pterygota</taxon>
        <taxon>Neoptera</taxon>
        <taxon>Endopterygota</taxon>
        <taxon>Lepidoptera</taxon>
        <taxon>Glossata</taxon>
        <taxon>Ditrysia</taxon>
        <taxon>Tineoidea</taxon>
        <taxon>Psychidae</taxon>
        <taxon>Oiketicinae</taxon>
        <taxon>Eumeta</taxon>
    </lineage>
</organism>
<dbReference type="EMBL" id="BGZK01001418">
    <property type="protein sequence ID" value="GBP79541.1"/>
    <property type="molecule type" value="Genomic_DNA"/>
</dbReference>
<protein>
    <submittedName>
        <fullName evidence="2">Uncharacterized protein</fullName>
    </submittedName>
</protein>
<dbReference type="AlphaFoldDB" id="A0A4C1YST8"/>
<dbReference type="Proteomes" id="UP000299102">
    <property type="component" value="Unassembled WGS sequence"/>
</dbReference>
<comment type="caution">
    <text evidence="2">The sequence shown here is derived from an EMBL/GenBank/DDBJ whole genome shotgun (WGS) entry which is preliminary data.</text>
</comment>
<feature type="region of interest" description="Disordered" evidence="1">
    <location>
        <begin position="1"/>
        <end position="31"/>
    </location>
</feature>
<name>A0A4C1YST8_EUMVA</name>
<feature type="compositionally biased region" description="Basic and acidic residues" evidence="1">
    <location>
        <begin position="16"/>
        <end position="25"/>
    </location>
</feature>
<gene>
    <name evidence="2" type="ORF">EVAR_3500_1</name>
</gene>
<reference evidence="2 3" key="1">
    <citation type="journal article" date="2019" name="Commun. Biol.">
        <title>The bagworm genome reveals a unique fibroin gene that provides high tensile strength.</title>
        <authorList>
            <person name="Kono N."/>
            <person name="Nakamura H."/>
            <person name="Ohtoshi R."/>
            <person name="Tomita M."/>
            <person name="Numata K."/>
            <person name="Arakawa K."/>
        </authorList>
    </citation>
    <scope>NUCLEOTIDE SEQUENCE [LARGE SCALE GENOMIC DNA]</scope>
</reference>
<evidence type="ECO:0000313" key="2">
    <source>
        <dbReference type="EMBL" id="GBP79541.1"/>
    </source>
</evidence>
<evidence type="ECO:0000256" key="1">
    <source>
        <dbReference type="SAM" id="MobiDB-lite"/>
    </source>
</evidence>